<proteinExistence type="predicted"/>
<keyword evidence="3" id="KW-1185">Reference proteome</keyword>
<comment type="caution">
    <text evidence="2">The sequence shown here is derived from an EMBL/GenBank/DDBJ whole genome shotgun (WGS) entry which is preliminary data.</text>
</comment>
<dbReference type="Proteomes" id="UP000018888">
    <property type="component" value="Unassembled WGS sequence"/>
</dbReference>
<reference evidence="2 3" key="2">
    <citation type="journal article" date="2018" name="New Phytol.">
        <title>High intraspecific genome diversity in the model arbuscular mycorrhizal symbiont Rhizophagus irregularis.</title>
        <authorList>
            <person name="Chen E.C.H."/>
            <person name="Morin E."/>
            <person name="Beaudet D."/>
            <person name="Noel J."/>
            <person name="Yildirir G."/>
            <person name="Ndikumana S."/>
            <person name="Charron P."/>
            <person name="St-Onge C."/>
            <person name="Giorgi J."/>
            <person name="Kruger M."/>
            <person name="Marton T."/>
            <person name="Ropars J."/>
            <person name="Grigoriev I.V."/>
            <person name="Hainaut M."/>
            <person name="Henrissat B."/>
            <person name="Roux C."/>
            <person name="Martin F."/>
            <person name="Corradi N."/>
        </authorList>
    </citation>
    <scope>NUCLEOTIDE SEQUENCE [LARGE SCALE GENOMIC DNA]</scope>
    <source>
        <strain evidence="2 3">DAOM 197198</strain>
    </source>
</reference>
<name>A0A2H5TAA7_RHIID</name>
<dbReference type="VEuPathDB" id="FungiDB:RhiirFUN_000276"/>
<dbReference type="PANTHER" id="PTHR14187:SF5">
    <property type="entry name" value="HEAT SHOCK 70 KDA PROTEIN 12A"/>
    <property type="match status" value="1"/>
</dbReference>
<feature type="coiled-coil region" evidence="1">
    <location>
        <begin position="350"/>
        <end position="478"/>
    </location>
</feature>
<dbReference type="InterPro" id="IPR043129">
    <property type="entry name" value="ATPase_NBD"/>
</dbReference>
<evidence type="ECO:0000256" key="1">
    <source>
        <dbReference type="SAM" id="Coils"/>
    </source>
</evidence>
<dbReference type="SUPFAM" id="SSF53067">
    <property type="entry name" value="Actin-like ATPase domain"/>
    <property type="match status" value="1"/>
</dbReference>
<reference evidence="2 3" key="1">
    <citation type="journal article" date="2013" name="Proc. Natl. Acad. Sci. U.S.A.">
        <title>Genome of an arbuscular mycorrhizal fungus provides insight into the oldest plant symbiosis.</title>
        <authorList>
            <person name="Tisserant E."/>
            <person name="Malbreil M."/>
            <person name="Kuo A."/>
            <person name="Kohler A."/>
            <person name="Symeonidi A."/>
            <person name="Balestrini R."/>
            <person name="Charron P."/>
            <person name="Duensing N."/>
            <person name="Frei Dit Frey N."/>
            <person name="Gianinazzi-Pearson V."/>
            <person name="Gilbert L.B."/>
            <person name="Handa Y."/>
            <person name="Herr J.R."/>
            <person name="Hijri M."/>
            <person name="Koul R."/>
            <person name="Kawaguchi M."/>
            <person name="Krajinski F."/>
            <person name="Lammers P.J."/>
            <person name="Masclaux F.G."/>
            <person name="Murat C."/>
            <person name="Morin E."/>
            <person name="Ndikumana S."/>
            <person name="Pagni M."/>
            <person name="Petitpierre D."/>
            <person name="Requena N."/>
            <person name="Rosikiewicz P."/>
            <person name="Riley R."/>
            <person name="Saito K."/>
            <person name="San Clemente H."/>
            <person name="Shapiro H."/>
            <person name="van Tuinen D."/>
            <person name="Becard G."/>
            <person name="Bonfante P."/>
            <person name="Paszkowski U."/>
            <person name="Shachar-Hill Y.Y."/>
            <person name="Tuskan G.A."/>
            <person name="Young P.W."/>
            <person name="Sanders I.R."/>
            <person name="Henrissat B."/>
            <person name="Rensing S.A."/>
            <person name="Grigoriev I.V."/>
            <person name="Corradi N."/>
            <person name="Roux C."/>
            <person name="Martin F."/>
        </authorList>
    </citation>
    <scope>NUCLEOTIDE SEQUENCE [LARGE SCALE GENOMIC DNA]</scope>
    <source>
        <strain evidence="2 3">DAOM 197198</strain>
    </source>
</reference>
<evidence type="ECO:0000313" key="3">
    <source>
        <dbReference type="Proteomes" id="UP000018888"/>
    </source>
</evidence>
<dbReference type="PANTHER" id="PTHR14187">
    <property type="entry name" value="ALPHA KINASE/ELONGATION FACTOR 2 KINASE"/>
    <property type="match status" value="1"/>
</dbReference>
<protein>
    <submittedName>
        <fullName evidence="2">Uncharacterized protein</fullName>
    </submittedName>
</protein>
<dbReference type="AlphaFoldDB" id="A0A2H5TAA7"/>
<sequence>MNDYCSIVGISKSNIHFRDFGISCAGFAYSYMNPNDIRIHIEWEGGPLSNEIAITNYLHELRKVLEQTIRSERQVDFYTQILFILAIPDKYTISTWTIRECAFKAGLLRDLYSQNLKFITESEAIAIFCMKYLKSHNISVGENFMIIDCGGDIVSLTTRQLLENERLSLIAERIGNDCGSSSVDQEFLKFLENNVGSFAINYVKENRPYQIQYILQVFFRLYKINFTGIQSEFDTVKFDSKAHQPFLAQYCNEEYNTNKKGIGWSFELKFEDIKAIFDPIIEKIIQLIDSQLRLCDDNCFALSLVGELGKSKYLQSRIKKEFNTRVRLISRPPYSVTAIMRGAVLYGLYHVNQNRIKNQLKNTIKELKEVKEKNEVLQDQMLLYVNLQEEYKTLINKYNNETNQHKIIVEKLKRDIKGIEEKYQNQIIDNQRYQNKIKLQEPRINQLQQDVKLKENQLKKLEKEKEELDNENGNLHQKNIYLLNQLENNFQQNILLDETSNYQSEDTNQNHINSLNNDILQLSDNLKKYITDLNQDVIVNMEEIKKLLLLYKCSIKITNQKDDQLLIQAVLQRHIIETILSYATKYFQSTGQHYHLEANIVNKASLLSTLLTNISRYRIGNDEIAHVATTKLRQYIYSILNNRGFANIYGEDHITYEHPFIAYYKEELDKTMNELRIVKGQEKIASENLAAIIICEVTKIFWFRLKIHESVIQYVWIPCDVQVNEVFMEGNNFDDDNDNDNLYVGLCYFPLIGRDLTSSNNREVYSLAKVFVQRNQHQI</sequence>
<dbReference type="EMBL" id="AUPC02000204">
    <property type="protein sequence ID" value="POG65883.1"/>
    <property type="molecule type" value="Genomic_DNA"/>
</dbReference>
<accession>A0A2H5TAA7</accession>
<gene>
    <name evidence="2" type="ORF">GLOIN_2v1662554</name>
</gene>
<organism evidence="2 3">
    <name type="scientific">Rhizophagus irregularis (strain DAOM 181602 / DAOM 197198 / MUCL 43194)</name>
    <name type="common">Arbuscular mycorrhizal fungus</name>
    <name type="synonym">Glomus intraradices</name>
    <dbReference type="NCBI Taxonomy" id="747089"/>
    <lineage>
        <taxon>Eukaryota</taxon>
        <taxon>Fungi</taxon>
        <taxon>Fungi incertae sedis</taxon>
        <taxon>Mucoromycota</taxon>
        <taxon>Glomeromycotina</taxon>
        <taxon>Glomeromycetes</taxon>
        <taxon>Glomerales</taxon>
        <taxon>Glomeraceae</taxon>
        <taxon>Rhizophagus</taxon>
    </lineage>
</organism>
<evidence type="ECO:0000313" key="2">
    <source>
        <dbReference type="EMBL" id="POG65883.1"/>
    </source>
</evidence>
<dbReference type="STRING" id="747089.A0A2H5TAA7"/>
<keyword evidence="1" id="KW-0175">Coiled coil</keyword>